<sequence>MIRVIAITNAITAPKAVTVTFTINSSFLLNSFILIYIDDFHCISFHIQNHYLISLK</sequence>
<dbReference type="EMBL" id="CP000246">
    <property type="protein sequence ID" value="ABG82938.1"/>
    <property type="molecule type" value="Genomic_DNA"/>
</dbReference>
<reference evidence="1 2" key="1">
    <citation type="journal article" date="2006" name="Genome Res.">
        <title>Skewed genomic variability in strains of the toxigenic bacterial pathogen, Clostridium perfringens.</title>
        <authorList>
            <person name="Myers G.S."/>
            <person name="Rasko D.A."/>
            <person name="Cheung J.K."/>
            <person name="Ravel J."/>
            <person name="Seshadri R."/>
            <person name="Deboy R.T."/>
            <person name="Ren Q."/>
            <person name="Varga J."/>
            <person name="Awad M.M."/>
            <person name="Brinkac L.M."/>
            <person name="Daugherty S.C."/>
            <person name="Haft D.H."/>
            <person name="Dodson R.J."/>
            <person name="Madupu R."/>
            <person name="Nelson W.C."/>
            <person name="Rosovitz M.J."/>
            <person name="Sullivan S.A."/>
            <person name="Khouri H."/>
            <person name="Dimitrov G.I."/>
            <person name="Watkins K.L."/>
            <person name="Mulligan S."/>
            <person name="Benton J."/>
            <person name="Radune D."/>
            <person name="Fisher D.J."/>
            <person name="Atkins H.S."/>
            <person name="Hiscox T."/>
            <person name="Jost B.H."/>
            <person name="Billington S.J."/>
            <person name="Songer J.G."/>
            <person name="McClane B.A."/>
            <person name="Titball R.W."/>
            <person name="Rood J.I."/>
            <person name="Melville S.B."/>
            <person name="Paulsen I.T."/>
        </authorList>
    </citation>
    <scope>NUCLEOTIDE SEQUENCE [LARGE SCALE GENOMIC DNA]</scope>
    <source>
        <strain evidence="2">ATCC 13124 / DSM 756 / JCM 1290 / NCIMB 6125 / NCTC 8237 / S 107 / Type A</strain>
    </source>
</reference>
<organism evidence="1 2">
    <name type="scientific">Clostridium perfringens (strain ATCC 13124 / DSM 756 / JCM 1290 / NCIMB 6125 / NCTC 8237 / Type A)</name>
    <dbReference type="NCBI Taxonomy" id="195103"/>
    <lineage>
        <taxon>Bacteria</taxon>
        <taxon>Bacillati</taxon>
        <taxon>Bacillota</taxon>
        <taxon>Clostridia</taxon>
        <taxon>Eubacteriales</taxon>
        <taxon>Clostridiaceae</taxon>
        <taxon>Clostridium</taxon>
    </lineage>
</organism>
<keyword evidence="2" id="KW-1185">Reference proteome</keyword>
<dbReference type="HOGENOM" id="CLU_3006157_0_0_9"/>
<proteinExistence type="predicted"/>
<evidence type="ECO:0000313" key="2">
    <source>
        <dbReference type="Proteomes" id="UP000001823"/>
    </source>
</evidence>
<dbReference type="KEGG" id="cpf:CPF_0852"/>
<dbReference type="AlphaFoldDB" id="A0A0H2YPZ9"/>
<accession>A0A0H2YPZ9</accession>
<name>A0A0H2YPZ9_CLOP1</name>
<dbReference type="PaxDb" id="195103-CPF_0852"/>
<gene>
    <name evidence="1" type="ordered locus">CPF_0852</name>
</gene>
<evidence type="ECO:0000313" key="1">
    <source>
        <dbReference type="EMBL" id="ABG82938.1"/>
    </source>
</evidence>
<dbReference type="Proteomes" id="UP000001823">
    <property type="component" value="Chromosome"/>
</dbReference>
<protein>
    <submittedName>
        <fullName evidence="1">Uncharacterized protein</fullName>
    </submittedName>
</protein>